<dbReference type="NCBIfam" id="NF005679">
    <property type="entry name" value="PRK07475.1"/>
    <property type="match status" value="1"/>
</dbReference>
<dbReference type="Proteomes" id="UP000035080">
    <property type="component" value="Chromosome"/>
</dbReference>
<evidence type="ECO:0000313" key="1">
    <source>
        <dbReference type="EMBL" id="QHF14854.1"/>
    </source>
</evidence>
<gene>
    <name evidence="1" type="ORF">PI93_021000</name>
</gene>
<dbReference type="EMBL" id="CP047385">
    <property type="protein sequence ID" value="QHF14854.1"/>
    <property type="molecule type" value="Genomic_DNA"/>
</dbReference>
<name>A0ABX6HVD0_9BURK</name>
<keyword evidence="2" id="KW-1185">Reference proteome</keyword>
<protein>
    <submittedName>
        <fullName evidence="1">Aspartate/glutamate racemase family protein</fullName>
    </submittedName>
</protein>
<reference evidence="1 2" key="1">
    <citation type="journal article" date="2015" name="Genome Announc.">
        <title>Genome Sequences of Two Pandoraea pnomenusa Isolates Recovered 11 Months Apart from a Cystic Fibrosis Patient.</title>
        <authorList>
            <person name="Ee R."/>
            <person name="Ambrose M."/>
            <person name="Lazenby J."/>
            <person name="Williams P."/>
            <person name="Chan K.G."/>
            <person name="Roddam L."/>
        </authorList>
    </citation>
    <scope>NUCLEOTIDE SEQUENCE [LARGE SCALE GENOMIC DNA]</scope>
    <source>
        <strain evidence="1 2">6399</strain>
    </source>
</reference>
<sequence length="260" mass="28155">MKNSTDEHVRKRVVHGVTLGILMLDTGFERLPGDIGHASTWDFPVQYALVKGVTGPQVMSPGAGGCLDRFVEAAHDLVALGVDGITTSCGFLAAYQSELQARCPVPIATSSLLQIPMISRVLPFGKRVGVLTARREAMTPAHLSQVGAPLDLPIAGLRETSHFFNSQLHNAASADPSRNFSDLLGCAQELLAAHPDVGAIVSECTNFSPYSAALADTLKIPVFDIVSMIEWFHYGLRPKRFHTIHHERENPSPPTPPKFE</sequence>
<organism evidence="1 2">
    <name type="scientific">Pandoraea fibrosis</name>
    <dbReference type="NCBI Taxonomy" id="1891094"/>
    <lineage>
        <taxon>Bacteria</taxon>
        <taxon>Pseudomonadati</taxon>
        <taxon>Pseudomonadota</taxon>
        <taxon>Betaproteobacteria</taxon>
        <taxon>Burkholderiales</taxon>
        <taxon>Burkholderiaceae</taxon>
        <taxon>Pandoraea</taxon>
    </lineage>
</organism>
<proteinExistence type="predicted"/>
<evidence type="ECO:0000313" key="2">
    <source>
        <dbReference type="Proteomes" id="UP000035080"/>
    </source>
</evidence>
<accession>A0ABX6HVD0</accession>